<evidence type="ECO:0000256" key="2">
    <source>
        <dbReference type="ARBA" id="ARBA00022692"/>
    </source>
</evidence>
<dbReference type="GO" id="GO:0080115">
    <property type="term" value="F:myosin XI tail binding"/>
    <property type="evidence" value="ECO:0007669"/>
    <property type="project" value="UniProtKB-ARBA"/>
</dbReference>
<gene>
    <name evidence="7" type="ORF">GH714_006301</name>
</gene>
<name>A0A6A6KC21_HEVBR</name>
<comment type="subcellular location">
    <subcellularLocation>
        <location evidence="1">Membrane</location>
    </subcellularLocation>
</comment>
<sequence>MKINQQRGLHPEDDLKFNAQGKLFFDSDENNAISVLEQALAEEHAARAALYLELEKERSAAATAADEAMAMILRLQEEKASIEMEARQYQRMIEEKSAYDFEEMNILKEILLRREREKHFLEKEVETYRQMIFGSEQLHYDARDMGTSHEKRAYSLQYSGENPLQMMQSISESICKKENPDHTLAFGKELPISKLDEVCPQERETQLQFDLSTAEGYKLHEKTVAYFGELRQQSDIISTTGGLASKTIQICNTTENVPYNCDDSKKHDQDSQNAMLNMDDYVHDVHVIDDKFNTCSEVRGNGSEKLLLKTAIDIPVSCDGPAMSSSQTEQDISGSWSDITSGLPPVGCSLRKPLFSVFRRNSMSAVDYERLKIDNEVGRLWERLRVVQRVEGSSINLWSTGKKKKFGWNFWRIL</sequence>
<dbReference type="PANTHER" id="PTHR31422">
    <property type="entry name" value="BNAANNG28530D PROTEIN"/>
    <property type="match status" value="1"/>
</dbReference>
<organism evidence="7 8">
    <name type="scientific">Hevea brasiliensis</name>
    <name type="common">Para rubber tree</name>
    <name type="synonym">Siphonia brasiliensis</name>
    <dbReference type="NCBI Taxonomy" id="3981"/>
    <lineage>
        <taxon>Eukaryota</taxon>
        <taxon>Viridiplantae</taxon>
        <taxon>Streptophyta</taxon>
        <taxon>Embryophyta</taxon>
        <taxon>Tracheophyta</taxon>
        <taxon>Spermatophyta</taxon>
        <taxon>Magnoliopsida</taxon>
        <taxon>eudicotyledons</taxon>
        <taxon>Gunneridae</taxon>
        <taxon>Pentapetalae</taxon>
        <taxon>rosids</taxon>
        <taxon>fabids</taxon>
        <taxon>Malpighiales</taxon>
        <taxon>Euphorbiaceae</taxon>
        <taxon>Crotonoideae</taxon>
        <taxon>Micrandreae</taxon>
        <taxon>Hevea</taxon>
    </lineage>
</organism>
<dbReference type="Proteomes" id="UP000467840">
    <property type="component" value="Chromosome 3"/>
</dbReference>
<evidence type="ECO:0000256" key="4">
    <source>
        <dbReference type="ARBA" id="ARBA00023136"/>
    </source>
</evidence>
<evidence type="ECO:0000256" key="3">
    <source>
        <dbReference type="ARBA" id="ARBA00022989"/>
    </source>
</evidence>
<accession>A0A6A6KC21</accession>
<evidence type="ECO:0000256" key="1">
    <source>
        <dbReference type="ARBA" id="ARBA00004370"/>
    </source>
</evidence>
<keyword evidence="4" id="KW-0472">Membrane</keyword>
<dbReference type="InterPro" id="IPR007656">
    <property type="entry name" value="GTD-bd"/>
</dbReference>
<dbReference type="Pfam" id="PF04576">
    <property type="entry name" value="Zein-binding"/>
    <property type="match status" value="1"/>
</dbReference>
<evidence type="ECO:0000313" key="8">
    <source>
        <dbReference type="Proteomes" id="UP000467840"/>
    </source>
</evidence>
<protein>
    <recommendedName>
        <fullName evidence="6">GTD-binding domain-containing protein</fullName>
    </recommendedName>
</protein>
<dbReference type="EMBL" id="JAAGAX010000017">
    <property type="protein sequence ID" value="KAF2285663.1"/>
    <property type="molecule type" value="Genomic_DNA"/>
</dbReference>
<keyword evidence="2" id="KW-0812">Transmembrane</keyword>
<proteinExistence type="predicted"/>
<keyword evidence="3" id="KW-1133">Transmembrane helix</keyword>
<dbReference type="PANTHER" id="PTHR31422:SF3">
    <property type="entry name" value="GTD-BINDING DOMAIN-CONTAINING PROTEIN"/>
    <property type="match status" value="1"/>
</dbReference>
<evidence type="ECO:0000256" key="5">
    <source>
        <dbReference type="SAM" id="Coils"/>
    </source>
</evidence>
<dbReference type="AlphaFoldDB" id="A0A6A6KC21"/>
<evidence type="ECO:0000259" key="6">
    <source>
        <dbReference type="PROSITE" id="PS51775"/>
    </source>
</evidence>
<evidence type="ECO:0000313" key="7">
    <source>
        <dbReference type="EMBL" id="KAF2285663.1"/>
    </source>
</evidence>
<feature type="coiled-coil region" evidence="5">
    <location>
        <begin position="65"/>
        <end position="95"/>
    </location>
</feature>
<reference evidence="7 8" key="1">
    <citation type="journal article" date="2020" name="Mol. Plant">
        <title>The Chromosome-Based Rubber Tree Genome Provides New Insights into Spurge Genome Evolution and Rubber Biosynthesis.</title>
        <authorList>
            <person name="Liu J."/>
            <person name="Shi C."/>
            <person name="Shi C.C."/>
            <person name="Li W."/>
            <person name="Zhang Q.J."/>
            <person name="Zhang Y."/>
            <person name="Li K."/>
            <person name="Lu H.F."/>
            <person name="Shi C."/>
            <person name="Zhu S.T."/>
            <person name="Xiao Z.Y."/>
            <person name="Nan H."/>
            <person name="Yue Y."/>
            <person name="Zhu X.G."/>
            <person name="Wu Y."/>
            <person name="Hong X.N."/>
            <person name="Fan G.Y."/>
            <person name="Tong Y."/>
            <person name="Zhang D."/>
            <person name="Mao C.L."/>
            <person name="Liu Y.L."/>
            <person name="Hao S.J."/>
            <person name="Liu W.Q."/>
            <person name="Lv M.Q."/>
            <person name="Zhang H.B."/>
            <person name="Liu Y."/>
            <person name="Hu-Tang G.R."/>
            <person name="Wang J.P."/>
            <person name="Wang J.H."/>
            <person name="Sun Y.H."/>
            <person name="Ni S.B."/>
            <person name="Chen W.B."/>
            <person name="Zhang X.C."/>
            <person name="Jiao Y.N."/>
            <person name="Eichler E.E."/>
            <person name="Li G.H."/>
            <person name="Liu X."/>
            <person name="Gao L.Z."/>
        </authorList>
    </citation>
    <scope>NUCLEOTIDE SEQUENCE [LARGE SCALE GENOMIC DNA]</scope>
    <source>
        <strain evidence="8">cv. GT1</strain>
        <tissue evidence="7">Leaf</tissue>
    </source>
</reference>
<dbReference type="PROSITE" id="PS51775">
    <property type="entry name" value="GTD_BINDING"/>
    <property type="match status" value="1"/>
</dbReference>
<dbReference type="GO" id="GO:0016020">
    <property type="term" value="C:membrane"/>
    <property type="evidence" value="ECO:0007669"/>
    <property type="project" value="UniProtKB-SubCell"/>
</dbReference>
<keyword evidence="5" id="KW-0175">Coiled coil</keyword>
<feature type="domain" description="GTD-binding" evidence="6">
    <location>
        <begin position="31"/>
        <end position="129"/>
    </location>
</feature>
<comment type="caution">
    <text evidence="7">The sequence shown here is derived from an EMBL/GenBank/DDBJ whole genome shotgun (WGS) entry which is preliminary data.</text>
</comment>
<keyword evidence="8" id="KW-1185">Reference proteome</keyword>